<evidence type="ECO:0000313" key="2">
    <source>
        <dbReference type="Proteomes" id="UP000663852"/>
    </source>
</evidence>
<protein>
    <submittedName>
        <fullName evidence="1">Uncharacterized protein</fullName>
    </submittedName>
</protein>
<proteinExistence type="predicted"/>
<reference evidence="1" key="1">
    <citation type="submission" date="2021-02" db="EMBL/GenBank/DDBJ databases">
        <authorList>
            <person name="Nowell W R."/>
        </authorList>
    </citation>
    <scope>NUCLEOTIDE SEQUENCE</scope>
</reference>
<dbReference type="Proteomes" id="UP000663852">
    <property type="component" value="Unassembled WGS sequence"/>
</dbReference>
<dbReference type="AlphaFoldDB" id="A0A813ZFH9"/>
<dbReference type="EMBL" id="CAJNOJ010000032">
    <property type="protein sequence ID" value="CAF0898363.1"/>
    <property type="molecule type" value="Genomic_DNA"/>
</dbReference>
<evidence type="ECO:0000313" key="1">
    <source>
        <dbReference type="EMBL" id="CAF0898363.1"/>
    </source>
</evidence>
<gene>
    <name evidence="1" type="ORF">EDS130_LOCUS9654</name>
</gene>
<comment type="caution">
    <text evidence="1">The sequence shown here is derived from an EMBL/GenBank/DDBJ whole genome shotgun (WGS) entry which is preliminary data.</text>
</comment>
<accession>A0A813ZFH9</accession>
<organism evidence="1 2">
    <name type="scientific">Adineta ricciae</name>
    <name type="common">Rotifer</name>
    <dbReference type="NCBI Taxonomy" id="249248"/>
    <lineage>
        <taxon>Eukaryota</taxon>
        <taxon>Metazoa</taxon>
        <taxon>Spiralia</taxon>
        <taxon>Gnathifera</taxon>
        <taxon>Rotifera</taxon>
        <taxon>Eurotatoria</taxon>
        <taxon>Bdelloidea</taxon>
        <taxon>Adinetida</taxon>
        <taxon>Adinetidae</taxon>
        <taxon>Adineta</taxon>
    </lineage>
</organism>
<name>A0A813ZFH9_ADIRI</name>
<sequence length="72" mass="8384">MYNLNSTITSATRVLKYSTEVVNINVHRSLSFIFLPIKALFNSENKQSCQSHLSIKYVRHDQKRKLEKAIVM</sequence>